<feature type="compositionally biased region" description="Basic and acidic residues" evidence="1">
    <location>
        <begin position="638"/>
        <end position="664"/>
    </location>
</feature>
<dbReference type="PANTHER" id="PTHR43908:SF3">
    <property type="entry name" value="AT29763P-RELATED"/>
    <property type="match status" value="1"/>
</dbReference>
<dbReference type="EMBL" id="CDMZ01002953">
    <property type="protein sequence ID" value="CEM44544.1"/>
    <property type="molecule type" value="Genomic_DNA"/>
</dbReference>
<evidence type="ECO:0000259" key="2">
    <source>
        <dbReference type="PROSITE" id="PS50076"/>
    </source>
</evidence>
<feature type="region of interest" description="Disordered" evidence="1">
    <location>
        <begin position="628"/>
        <end position="717"/>
    </location>
</feature>
<feature type="domain" description="J" evidence="2">
    <location>
        <begin position="187"/>
        <end position="248"/>
    </location>
</feature>
<feature type="region of interest" description="Disordered" evidence="1">
    <location>
        <begin position="765"/>
        <end position="790"/>
    </location>
</feature>
<dbReference type="CDD" id="cd06257">
    <property type="entry name" value="DnaJ"/>
    <property type="match status" value="1"/>
</dbReference>
<proteinExistence type="predicted"/>
<dbReference type="InterPro" id="IPR051100">
    <property type="entry name" value="DnaJ_subfamily_B/C"/>
</dbReference>
<feature type="region of interest" description="Disordered" evidence="1">
    <location>
        <begin position="13"/>
        <end position="154"/>
    </location>
</feature>
<dbReference type="AlphaFoldDB" id="A0A0G4HKB0"/>
<dbReference type="GO" id="GO:0030544">
    <property type="term" value="F:Hsp70 protein binding"/>
    <property type="evidence" value="ECO:0007669"/>
    <property type="project" value="TreeGrafter"/>
</dbReference>
<dbReference type="SUPFAM" id="SSF46565">
    <property type="entry name" value="Chaperone J-domain"/>
    <property type="match status" value="1"/>
</dbReference>
<feature type="compositionally biased region" description="Low complexity" evidence="1">
    <location>
        <begin position="42"/>
        <end position="53"/>
    </location>
</feature>
<dbReference type="GO" id="GO:0071218">
    <property type="term" value="P:cellular response to misfolded protein"/>
    <property type="evidence" value="ECO:0007669"/>
    <property type="project" value="TreeGrafter"/>
</dbReference>
<dbReference type="GO" id="GO:0005789">
    <property type="term" value="C:endoplasmic reticulum membrane"/>
    <property type="evidence" value="ECO:0007669"/>
    <property type="project" value="TreeGrafter"/>
</dbReference>
<dbReference type="SMART" id="SM00271">
    <property type="entry name" value="DnaJ"/>
    <property type="match status" value="1"/>
</dbReference>
<dbReference type="Gene3D" id="1.10.287.110">
    <property type="entry name" value="DnaJ domain"/>
    <property type="match status" value="1"/>
</dbReference>
<reference evidence="3" key="1">
    <citation type="submission" date="2014-11" db="EMBL/GenBank/DDBJ databases">
        <authorList>
            <person name="Otto D Thomas"/>
            <person name="Naeem Raeece"/>
        </authorList>
    </citation>
    <scope>NUCLEOTIDE SEQUENCE</scope>
</reference>
<feature type="compositionally biased region" description="Basic and acidic residues" evidence="1">
    <location>
        <begin position="119"/>
        <end position="128"/>
    </location>
</feature>
<protein>
    <recommendedName>
        <fullName evidence="2">J domain-containing protein</fullName>
    </recommendedName>
</protein>
<feature type="compositionally biased region" description="Low complexity" evidence="1">
    <location>
        <begin position="700"/>
        <end position="717"/>
    </location>
</feature>
<feature type="region of interest" description="Disordered" evidence="1">
    <location>
        <begin position="264"/>
        <end position="331"/>
    </location>
</feature>
<evidence type="ECO:0000313" key="3">
    <source>
        <dbReference type="EMBL" id="CEM44544.1"/>
    </source>
</evidence>
<gene>
    <name evidence="3" type="ORF">Cvel_28415</name>
</gene>
<feature type="compositionally biased region" description="Basic and acidic residues" evidence="1">
    <location>
        <begin position="522"/>
        <end position="535"/>
    </location>
</feature>
<feature type="compositionally biased region" description="Gly residues" evidence="1">
    <location>
        <begin position="689"/>
        <end position="699"/>
    </location>
</feature>
<feature type="compositionally biased region" description="Low complexity" evidence="1">
    <location>
        <begin position="133"/>
        <end position="143"/>
    </location>
</feature>
<dbReference type="Pfam" id="PF00226">
    <property type="entry name" value="DnaJ"/>
    <property type="match status" value="1"/>
</dbReference>
<dbReference type="PROSITE" id="PS50076">
    <property type="entry name" value="DNAJ_2"/>
    <property type="match status" value="1"/>
</dbReference>
<dbReference type="InterPro" id="IPR001623">
    <property type="entry name" value="DnaJ_domain"/>
</dbReference>
<feature type="compositionally biased region" description="Basic and acidic residues" evidence="1">
    <location>
        <begin position="25"/>
        <end position="34"/>
    </location>
</feature>
<evidence type="ECO:0000256" key="1">
    <source>
        <dbReference type="SAM" id="MobiDB-lite"/>
    </source>
</evidence>
<sequence length="790" mass="85489">MYKRRKILVGALIAQESSDESELEESAKKQKVQEGDGDQDSSNDPSPSASAASFQTKTNFLKSLRQEKSVEDLELDDVLRDSVRVNQKERHKQTSTGTRMKVPLSDVSASLNGPNRKIMKVEHPKRADQLIGNQKKPPQKNKNLPSPRDDFFEEDTMENSFCARRERAGPTTQLFAFSRVPSKKSFRLYDALGLSRDALEPEIKKAYKRRITEVHPDKGGSEEEFLRVRQAFQILSDGPKRRSYDTLGDAFLDLPEALQGLSSFCEEEEDSASRVDEEDEEEEDEEEEEEEGGEQEGGDTVGPLRSVDESGDGWGGGDADESVRAQKQRGRQTAMRLFPRYQAAVADTLLHPSTHDAAHFSALGALKCDRSFALRFQRLAQKYFSLTLPQELLAMPLRLPALSEFCVRKERGKGGGGGPARGMPGPSGSPPCLAELERWLAAAEHEDNPLPWSSSSVVTESEGEGWRVQVVGRPSDVVCDGGQQNGSSGRKGSGSGGGGKLALIFSQGGAEMFGDVRGLVASRDRQRRQERDRTRRPSTTSTSEVETGGEGASAGFGQTESLRGALRGLRERFVQSSKVMVLVFVDRDDAPVVDLMRLEGADEACDSDFAFESCDSEAASSSSSVCLSVSSSGEEGEGEKGVKGKRQLQREVNTKGKKGVERRKASPLSVRQLTFQERGECMSSSSSGGALGGGDGGGRSSVVSLSNSPLESASSFSSQTVAVPYFIEDDGEPAAKRPAPAFLRLAAHTVAALSRLSAGSLRLQTVGGGKRKGKGKEEAVELELVPSSAE</sequence>
<name>A0A0G4HKB0_9ALVE</name>
<dbReference type="PANTHER" id="PTHR43908">
    <property type="entry name" value="AT29763P-RELATED"/>
    <property type="match status" value="1"/>
</dbReference>
<organism evidence="3">
    <name type="scientific">Chromera velia CCMP2878</name>
    <dbReference type="NCBI Taxonomy" id="1169474"/>
    <lineage>
        <taxon>Eukaryota</taxon>
        <taxon>Sar</taxon>
        <taxon>Alveolata</taxon>
        <taxon>Colpodellida</taxon>
        <taxon>Chromeraceae</taxon>
        <taxon>Chromera</taxon>
    </lineage>
</organism>
<feature type="compositionally biased region" description="Acidic residues" evidence="1">
    <location>
        <begin position="265"/>
        <end position="297"/>
    </location>
</feature>
<dbReference type="PRINTS" id="PR00625">
    <property type="entry name" value="JDOMAIN"/>
</dbReference>
<accession>A0A0G4HKB0</accession>
<feature type="compositionally biased region" description="Basic and acidic residues" evidence="1">
    <location>
        <begin position="64"/>
        <end position="88"/>
    </location>
</feature>
<dbReference type="VEuPathDB" id="CryptoDB:Cvel_28415"/>
<dbReference type="InterPro" id="IPR036869">
    <property type="entry name" value="J_dom_sf"/>
</dbReference>
<feature type="region of interest" description="Disordered" evidence="1">
    <location>
        <begin position="518"/>
        <end position="559"/>
    </location>
</feature>
<feature type="compositionally biased region" description="Low complexity" evidence="1">
    <location>
        <begin position="537"/>
        <end position="546"/>
    </location>
</feature>
<feature type="region of interest" description="Disordered" evidence="1">
    <location>
        <begin position="475"/>
        <end position="497"/>
    </location>
</feature>